<name>A0ABW8UMY9_9LACT</name>
<dbReference type="SUPFAM" id="SSF51445">
    <property type="entry name" value="(Trans)glycosidases"/>
    <property type="match status" value="1"/>
</dbReference>
<dbReference type="Gene3D" id="3.20.20.80">
    <property type="entry name" value="Glycosidases"/>
    <property type="match status" value="1"/>
</dbReference>
<dbReference type="Pfam" id="PF08924">
    <property type="entry name" value="Rv2525c_GlyHyd-like"/>
    <property type="match status" value="1"/>
</dbReference>
<keyword evidence="2" id="KW-0378">Hydrolase</keyword>
<sequence>PENTIIYFAVDYDSTDYDITNSILPHFAAVYSKLTELGIYKVGIYGTRNACSRVSEAGYAITSFVSGMSTGFSGNLGYPLPKNW</sequence>
<evidence type="ECO:0000259" key="1">
    <source>
        <dbReference type="Pfam" id="PF08924"/>
    </source>
</evidence>
<dbReference type="EMBL" id="JBGQQK010000140">
    <property type="protein sequence ID" value="MFL2104102.1"/>
    <property type="molecule type" value="Genomic_DNA"/>
</dbReference>
<feature type="domain" description="Rv2525c-like glycoside hydrolase-like" evidence="1">
    <location>
        <begin position="1"/>
        <end position="84"/>
    </location>
</feature>
<proteinExistence type="predicted"/>
<evidence type="ECO:0000313" key="3">
    <source>
        <dbReference type="Proteomes" id="UP001625374"/>
    </source>
</evidence>
<dbReference type="InterPro" id="IPR015020">
    <property type="entry name" value="Rv2525c-like_Glyco_Hydro-like"/>
</dbReference>
<dbReference type="RefSeq" id="WP_407130249.1">
    <property type="nucleotide sequence ID" value="NZ_JBGQQK010000140.1"/>
</dbReference>
<protein>
    <submittedName>
        <fullName evidence="2">Glycoside hydrolase domain-containing protein</fullName>
    </submittedName>
</protein>
<feature type="non-terminal residue" evidence="2">
    <location>
        <position position="1"/>
    </location>
</feature>
<dbReference type="InterPro" id="IPR017853">
    <property type="entry name" value="GH"/>
</dbReference>
<accession>A0ABW8UMY9</accession>
<dbReference type="GO" id="GO:0016787">
    <property type="term" value="F:hydrolase activity"/>
    <property type="evidence" value="ECO:0007669"/>
    <property type="project" value="UniProtKB-KW"/>
</dbReference>
<reference evidence="2 3" key="1">
    <citation type="submission" date="2024-08" db="EMBL/GenBank/DDBJ databases">
        <authorList>
            <person name="Arias E."/>
        </authorList>
    </citation>
    <scope>NUCLEOTIDE SEQUENCE [LARGE SCALE GENOMIC DNA]</scope>
    <source>
        <strain evidence="2 3">FAM 24106</strain>
    </source>
</reference>
<evidence type="ECO:0000313" key="2">
    <source>
        <dbReference type="EMBL" id="MFL2104102.1"/>
    </source>
</evidence>
<dbReference type="Proteomes" id="UP001625374">
    <property type="component" value="Unassembled WGS sequence"/>
</dbReference>
<keyword evidence="3" id="KW-1185">Reference proteome</keyword>
<organism evidence="2 3">
    <name type="scientific">Marinilactibacillus psychrotolerans</name>
    <dbReference type="NCBI Taxonomy" id="191770"/>
    <lineage>
        <taxon>Bacteria</taxon>
        <taxon>Bacillati</taxon>
        <taxon>Bacillota</taxon>
        <taxon>Bacilli</taxon>
        <taxon>Lactobacillales</taxon>
        <taxon>Carnobacteriaceae</taxon>
        <taxon>Marinilactibacillus</taxon>
    </lineage>
</organism>
<comment type="caution">
    <text evidence="2">The sequence shown here is derived from an EMBL/GenBank/DDBJ whole genome shotgun (WGS) entry which is preliminary data.</text>
</comment>
<feature type="non-terminal residue" evidence="2">
    <location>
        <position position="84"/>
    </location>
</feature>
<gene>
    <name evidence="2" type="ORF">ACEN37_12980</name>
</gene>